<organism evidence="1 2">
    <name type="scientific">Rhodonia placenta</name>
    <dbReference type="NCBI Taxonomy" id="104341"/>
    <lineage>
        <taxon>Eukaryota</taxon>
        <taxon>Fungi</taxon>
        <taxon>Dikarya</taxon>
        <taxon>Basidiomycota</taxon>
        <taxon>Agaricomycotina</taxon>
        <taxon>Agaricomycetes</taxon>
        <taxon>Polyporales</taxon>
        <taxon>Adustoporiaceae</taxon>
        <taxon>Rhodonia</taxon>
    </lineage>
</organism>
<evidence type="ECO:0000313" key="1">
    <source>
        <dbReference type="EMBL" id="KAF9793901.1"/>
    </source>
</evidence>
<sequence>MNRALINALAVEFDESSVITNRARLLSGPNDCGVPRPLVTSIATSLSFNGKSYECLICHCQSQTLDRLNQHLASPTHDAEIYQFPKAFQGCGRKFRVLSALCQHVESKKCGIRRFNAPMQNLDSMMLLCNLYWYYCISLT</sequence>
<accession>A0A8H7NQM6</accession>
<reference evidence="1" key="1">
    <citation type="submission" date="2020-11" db="EMBL/GenBank/DDBJ databases">
        <authorList>
            <person name="Koelle M."/>
            <person name="Horta M.A.C."/>
            <person name="Nowrousian M."/>
            <person name="Ohm R.A."/>
            <person name="Benz P."/>
            <person name="Pilgard A."/>
        </authorList>
    </citation>
    <scope>NUCLEOTIDE SEQUENCE</scope>
    <source>
        <strain evidence="1">FPRL280</strain>
    </source>
</reference>
<evidence type="ECO:0008006" key="3">
    <source>
        <dbReference type="Google" id="ProtNLM"/>
    </source>
</evidence>
<comment type="caution">
    <text evidence="1">The sequence shown here is derived from an EMBL/GenBank/DDBJ whole genome shotgun (WGS) entry which is preliminary data.</text>
</comment>
<protein>
    <recommendedName>
        <fullName evidence="3">C2H2-type domain-containing protein</fullName>
    </recommendedName>
</protein>
<evidence type="ECO:0000313" key="2">
    <source>
        <dbReference type="Proteomes" id="UP000639403"/>
    </source>
</evidence>
<dbReference type="AlphaFoldDB" id="A0A8H7NQM6"/>
<proteinExistence type="predicted"/>
<dbReference type="Proteomes" id="UP000639403">
    <property type="component" value="Unassembled WGS sequence"/>
</dbReference>
<reference evidence="1" key="2">
    <citation type="journal article" name="Front. Microbiol.">
        <title>Degradative Capacity of Two Strains of Rhodonia placenta: From Phenotype to Genotype.</title>
        <authorList>
            <person name="Kolle M."/>
            <person name="Horta M.A.C."/>
            <person name="Nowrousian M."/>
            <person name="Ohm R.A."/>
            <person name="Benz J.P."/>
            <person name="Pilgard A."/>
        </authorList>
    </citation>
    <scope>NUCLEOTIDE SEQUENCE</scope>
    <source>
        <strain evidence="1">FPRL280</strain>
    </source>
</reference>
<name>A0A8H7NQM6_9APHY</name>
<gene>
    <name evidence="1" type="ORF">IEO21_11236</name>
</gene>
<dbReference type="EMBL" id="JADOXO010001808">
    <property type="protein sequence ID" value="KAF9793901.1"/>
    <property type="molecule type" value="Genomic_DNA"/>
</dbReference>